<dbReference type="KEGG" id="pprf:DPRO_3702"/>
<name>A0A2C8FFF6_9BACT</name>
<organism evidence="1 2">
    <name type="scientific">Pseudodesulfovibrio profundus</name>
    <dbReference type="NCBI Taxonomy" id="57320"/>
    <lineage>
        <taxon>Bacteria</taxon>
        <taxon>Pseudomonadati</taxon>
        <taxon>Thermodesulfobacteriota</taxon>
        <taxon>Desulfovibrionia</taxon>
        <taxon>Desulfovibrionales</taxon>
        <taxon>Desulfovibrionaceae</taxon>
    </lineage>
</organism>
<dbReference type="EMBL" id="LT907975">
    <property type="protein sequence ID" value="SOB60618.1"/>
    <property type="molecule type" value="Genomic_DNA"/>
</dbReference>
<evidence type="ECO:0000313" key="1">
    <source>
        <dbReference type="EMBL" id="SOB60618.1"/>
    </source>
</evidence>
<dbReference type="SUPFAM" id="SSF52540">
    <property type="entry name" value="P-loop containing nucleoside triphosphate hydrolases"/>
    <property type="match status" value="1"/>
</dbReference>
<proteinExistence type="predicted"/>
<dbReference type="RefSeq" id="WP_097013318.1">
    <property type="nucleotide sequence ID" value="NZ_LT907975.1"/>
</dbReference>
<dbReference type="Proteomes" id="UP000219215">
    <property type="component" value="Chromosome DPRO"/>
</dbReference>
<dbReference type="InterPro" id="IPR027417">
    <property type="entry name" value="P-loop_NTPase"/>
</dbReference>
<dbReference type="AlphaFoldDB" id="A0A2C8FFF6"/>
<dbReference type="OrthoDB" id="9763644at2"/>
<evidence type="ECO:0000313" key="2">
    <source>
        <dbReference type="Proteomes" id="UP000219215"/>
    </source>
</evidence>
<gene>
    <name evidence="1" type="ORF">DPRO_3702</name>
</gene>
<dbReference type="Gene3D" id="3.40.50.300">
    <property type="entry name" value="P-loop containing nucleotide triphosphate hydrolases"/>
    <property type="match status" value="1"/>
</dbReference>
<sequence>MHSDAKQQGLAAWTMKAKKWLNAQPQGEFTAWVFGSELGLNAFPEVRDTVLSDMVTMNLIEPFGDVRGRYRPVKRDCRPMDWHNAITDYYPIWLPLEIHRICGVQKKNVVVVAGETNAGKTALVVETIHKNLKQNGGSHERINLFNSEMGDGELRARLLNMDNNPSNWAGLEAFERTRDFHQVIDPDGFNVIDYLEISDKFYLVGKMIQQIHEKLNNGIAIVCIQKSKGLDFARGGEFGLEKSRLAISLFYNHGMHSCKIVKCKLPLGQINPQGMERDFIVEHGRNIRWSSDWRYLTEKERADLWKQHEQSAAANKTRAALGL</sequence>
<protein>
    <submittedName>
        <fullName evidence="1">Uncharacterized protein</fullName>
    </submittedName>
</protein>
<accession>A0A2C8FFF6</accession>
<keyword evidence="2" id="KW-1185">Reference proteome</keyword>
<reference evidence="2" key="1">
    <citation type="submission" date="2017-09" db="EMBL/GenBank/DDBJ databases">
        <authorList>
            <person name="Regsiter A."/>
            <person name="William W."/>
        </authorList>
    </citation>
    <scope>NUCLEOTIDE SEQUENCE [LARGE SCALE GENOMIC DNA]</scope>
    <source>
        <strain evidence="2">500-1</strain>
    </source>
</reference>